<dbReference type="GO" id="GO:0009279">
    <property type="term" value="C:cell outer membrane"/>
    <property type="evidence" value="ECO:0007669"/>
    <property type="project" value="UniProtKB-SubCell"/>
</dbReference>
<dbReference type="GO" id="GO:0015562">
    <property type="term" value="F:efflux transmembrane transporter activity"/>
    <property type="evidence" value="ECO:0007669"/>
    <property type="project" value="InterPro"/>
</dbReference>
<keyword evidence="6" id="KW-0472">Membrane</keyword>
<sequence length="461" mass="51150">MIDKVHADVTEAQGFAKTVKADLLPQLSIEGRFGAAMHDQVAAGAEGDTLMNRRGSVLGRQHLWDGGYFWNRWQDAKQRVVAKELLDKAQRESTAIGIVEAYLDVVRARKQIELAKQSVAAHQKVLDLAKKRAEAAGNQADIELSSARYNLARTLVLERELALHQAEAAFTRWVGHNPPAHLSMPDVPEVNSLREIDPTQNFHYLATLKQREAAELEKKALLKKYYPRFYLEGAAGLGQDVYGTKGRDNDASILIVGSWDILDGGKRKGEVQQATADIDRQIAIIEETLVLLNQDINARWQDYRSIDQRLKLIRDYANSLDKTVKLYQEQFDLGSRPLLSLLDIQNEVISASIRIEDEVHDRALLSYRLLFFGGRLIRDTVGAAYLEPASTRRGKGKEMISKNVVPTRNASTEASGSTPGIGSKQQGPKPVVVFRTTTNVQLVFTEDSAGGGALLDTDPVD</sequence>
<name>B4DAX4_9BACT</name>
<keyword evidence="4" id="KW-1134">Transmembrane beta strand</keyword>
<keyword evidence="5" id="KW-0812">Transmembrane</keyword>
<comment type="caution">
    <text evidence="9">The sequence shown here is derived from an EMBL/GenBank/DDBJ whole genome shotgun (WGS) entry which is preliminary data.</text>
</comment>
<evidence type="ECO:0000313" key="10">
    <source>
        <dbReference type="Proteomes" id="UP000005824"/>
    </source>
</evidence>
<comment type="similarity">
    <text evidence="2">Belongs to the outer membrane factor (OMF) (TC 1.B.17) family.</text>
</comment>
<feature type="compositionally biased region" description="Polar residues" evidence="8">
    <location>
        <begin position="407"/>
        <end position="426"/>
    </location>
</feature>
<dbReference type="Pfam" id="PF02321">
    <property type="entry name" value="OEP"/>
    <property type="match status" value="2"/>
</dbReference>
<keyword evidence="10" id="KW-1185">Reference proteome</keyword>
<organism evidence="9 10">
    <name type="scientific">Chthoniobacter flavus Ellin428</name>
    <dbReference type="NCBI Taxonomy" id="497964"/>
    <lineage>
        <taxon>Bacteria</taxon>
        <taxon>Pseudomonadati</taxon>
        <taxon>Verrucomicrobiota</taxon>
        <taxon>Spartobacteria</taxon>
        <taxon>Chthoniobacterales</taxon>
        <taxon>Chthoniobacteraceae</taxon>
        <taxon>Chthoniobacter</taxon>
    </lineage>
</organism>
<keyword evidence="7" id="KW-0998">Cell outer membrane</keyword>
<dbReference type="InParanoid" id="B4DAX4"/>
<dbReference type="GO" id="GO:1990281">
    <property type="term" value="C:efflux pump complex"/>
    <property type="evidence" value="ECO:0007669"/>
    <property type="project" value="TreeGrafter"/>
</dbReference>
<evidence type="ECO:0000256" key="4">
    <source>
        <dbReference type="ARBA" id="ARBA00022452"/>
    </source>
</evidence>
<evidence type="ECO:0000256" key="3">
    <source>
        <dbReference type="ARBA" id="ARBA00022448"/>
    </source>
</evidence>
<dbReference type="AlphaFoldDB" id="B4DAX4"/>
<dbReference type="InterPro" id="IPR051906">
    <property type="entry name" value="TolC-like"/>
</dbReference>
<evidence type="ECO:0000256" key="7">
    <source>
        <dbReference type="ARBA" id="ARBA00023237"/>
    </source>
</evidence>
<comment type="subcellular location">
    <subcellularLocation>
        <location evidence="1">Cell outer membrane</location>
    </subcellularLocation>
</comment>
<gene>
    <name evidence="9" type="ORF">CfE428DRAFT_6065</name>
</gene>
<evidence type="ECO:0000256" key="5">
    <source>
        <dbReference type="ARBA" id="ARBA00022692"/>
    </source>
</evidence>
<dbReference type="PANTHER" id="PTHR30026:SF22">
    <property type="entry name" value="OUTER MEMBRANE EFFLUX PROTEIN"/>
    <property type="match status" value="1"/>
</dbReference>
<dbReference type="GO" id="GO:0015288">
    <property type="term" value="F:porin activity"/>
    <property type="evidence" value="ECO:0007669"/>
    <property type="project" value="TreeGrafter"/>
</dbReference>
<dbReference type="SUPFAM" id="SSF56954">
    <property type="entry name" value="Outer membrane efflux proteins (OEP)"/>
    <property type="match status" value="1"/>
</dbReference>
<protein>
    <submittedName>
        <fullName evidence="9">Outer membrane efflux protein</fullName>
    </submittedName>
</protein>
<dbReference type="PANTHER" id="PTHR30026">
    <property type="entry name" value="OUTER MEMBRANE PROTEIN TOLC"/>
    <property type="match status" value="1"/>
</dbReference>
<reference evidence="9 10" key="1">
    <citation type="journal article" date="2011" name="J. Bacteriol.">
        <title>Genome sequence of Chthoniobacter flavus Ellin428, an aerobic heterotrophic soil bacterium.</title>
        <authorList>
            <person name="Kant R."/>
            <person name="van Passel M.W."/>
            <person name="Palva A."/>
            <person name="Lucas S."/>
            <person name="Lapidus A."/>
            <person name="Glavina Del Rio T."/>
            <person name="Dalin E."/>
            <person name="Tice H."/>
            <person name="Bruce D."/>
            <person name="Goodwin L."/>
            <person name="Pitluck S."/>
            <person name="Larimer F.W."/>
            <person name="Land M.L."/>
            <person name="Hauser L."/>
            <person name="Sangwan P."/>
            <person name="de Vos W.M."/>
            <person name="Janssen P.H."/>
            <person name="Smidt H."/>
        </authorList>
    </citation>
    <scope>NUCLEOTIDE SEQUENCE [LARGE SCALE GENOMIC DNA]</scope>
    <source>
        <strain evidence="9 10">Ellin428</strain>
    </source>
</reference>
<dbReference type="STRING" id="497964.CfE428DRAFT_6065"/>
<evidence type="ECO:0000256" key="6">
    <source>
        <dbReference type="ARBA" id="ARBA00023136"/>
    </source>
</evidence>
<evidence type="ECO:0000256" key="8">
    <source>
        <dbReference type="SAM" id="MobiDB-lite"/>
    </source>
</evidence>
<evidence type="ECO:0000313" key="9">
    <source>
        <dbReference type="EMBL" id="EDY16446.1"/>
    </source>
</evidence>
<feature type="region of interest" description="Disordered" evidence="8">
    <location>
        <begin position="407"/>
        <end position="429"/>
    </location>
</feature>
<evidence type="ECO:0000256" key="1">
    <source>
        <dbReference type="ARBA" id="ARBA00004442"/>
    </source>
</evidence>
<dbReference type="eggNOG" id="COG1538">
    <property type="taxonomic scope" value="Bacteria"/>
</dbReference>
<dbReference type="Gene3D" id="1.20.1600.10">
    <property type="entry name" value="Outer membrane efflux proteins (OEP)"/>
    <property type="match status" value="1"/>
</dbReference>
<dbReference type="EMBL" id="ABVL01000033">
    <property type="protein sequence ID" value="EDY16446.1"/>
    <property type="molecule type" value="Genomic_DNA"/>
</dbReference>
<proteinExistence type="inferred from homology"/>
<dbReference type="Proteomes" id="UP000005824">
    <property type="component" value="Unassembled WGS sequence"/>
</dbReference>
<keyword evidence="3" id="KW-0813">Transport</keyword>
<evidence type="ECO:0000256" key="2">
    <source>
        <dbReference type="ARBA" id="ARBA00007613"/>
    </source>
</evidence>
<dbReference type="InterPro" id="IPR003423">
    <property type="entry name" value="OMP_efflux"/>
</dbReference>
<accession>B4DAX4</accession>